<dbReference type="EMBL" id="JACGCM010001038">
    <property type="protein sequence ID" value="KAF6162399.1"/>
    <property type="molecule type" value="Genomic_DNA"/>
</dbReference>
<comment type="caution">
    <text evidence="1">The sequence shown here is derived from an EMBL/GenBank/DDBJ whole genome shotgun (WGS) entry which is preliminary data.</text>
</comment>
<evidence type="ECO:0000313" key="1">
    <source>
        <dbReference type="EMBL" id="KAF6162399.1"/>
    </source>
</evidence>
<name>A0A7J7N5B9_9MAGN</name>
<proteinExistence type="predicted"/>
<keyword evidence="2" id="KW-1185">Reference proteome</keyword>
<gene>
    <name evidence="1" type="ORF">GIB67_012547</name>
</gene>
<organism evidence="1 2">
    <name type="scientific">Kingdonia uniflora</name>
    <dbReference type="NCBI Taxonomy" id="39325"/>
    <lineage>
        <taxon>Eukaryota</taxon>
        <taxon>Viridiplantae</taxon>
        <taxon>Streptophyta</taxon>
        <taxon>Embryophyta</taxon>
        <taxon>Tracheophyta</taxon>
        <taxon>Spermatophyta</taxon>
        <taxon>Magnoliopsida</taxon>
        <taxon>Ranunculales</taxon>
        <taxon>Circaeasteraceae</taxon>
        <taxon>Kingdonia</taxon>
    </lineage>
</organism>
<dbReference type="AlphaFoldDB" id="A0A7J7N5B9"/>
<protein>
    <submittedName>
        <fullName evidence="1">Uncharacterized protein</fullName>
    </submittedName>
</protein>
<dbReference type="Proteomes" id="UP000541444">
    <property type="component" value="Unassembled WGS sequence"/>
</dbReference>
<sequence>MYPSSITNPQEIPTNIEFSNLIIPSHRFIREEKNKRSIKNPKIISTKTRLHTFFLKPFNLLSSLISHLSNQEVLPLSPSNPKRTPSTFFLVKTNSLQGLPQRLHLF</sequence>
<accession>A0A7J7N5B9</accession>
<reference evidence="1 2" key="1">
    <citation type="journal article" date="2020" name="IScience">
        <title>Genome Sequencing of the Endangered Kingdonia uniflora (Circaeasteraceae, Ranunculales) Reveals Potential Mechanisms of Evolutionary Specialization.</title>
        <authorList>
            <person name="Sun Y."/>
            <person name="Deng T."/>
            <person name="Zhang A."/>
            <person name="Moore M.J."/>
            <person name="Landis J.B."/>
            <person name="Lin N."/>
            <person name="Zhang H."/>
            <person name="Zhang X."/>
            <person name="Huang J."/>
            <person name="Zhang X."/>
            <person name="Sun H."/>
            <person name="Wang H."/>
        </authorList>
    </citation>
    <scope>NUCLEOTIDE SEQUENCE [LARGE SCALE GENOMIC DNA]</scope>
    <source>
        <strain evidence="1">TB1705</strain>
        <tissue evidence="1">Leaf</tissue>
    </source>
</reference>
<evidence type="ECO:0000313" key="2">
    <source>
        <dbReference type="Proteomes" id="UP000541444"/>
    </source>
</evidence>